<organism evidence="2 3">
    <name type="scientific">Platanthera zijinensis</name>
    <dbReference type="NCBI Taxonomy" id="2320716"/>
    <lineage>
        <taxon>Eukaryota</taxon>
        <taxon>Viridiplantae</taxon>
        <taxon>Streptophyta</taxon>
        <taxon>Embryophyta</taxon>
        <taxon>Tracheophyta</taxon>
        <taxon>Spermatophyta</taxon>
        <taxon>Magnoliopsida</taxon>
        <taxon>Liliopsida</taxon>
        <taxon>Asparagales</taxon>
        <taxon>Orchidaceae</taxon>
        <taxon>Orchidoideae</taxon>
        <taxon>Orchideae</taxon>
        <taxon>Orchidinae</taxon>
        <taxon>Platanthera</taxon>
    </lineage>
</organism>
<evidence type="ECO:0000313" key="3">
    <source>
        <dbReference type="Proteomes" id="UP001418222"/>
    </source>
</evidence>
<proteinExistence type="predicted"/>
<sequence>MIRACQGFETGVSQPVFWSGHGDRCLLYRYYSVKYSRGYSARNFDWKGKLLSYRKEREKAGGAEKEEQETVLVRKKGNKNLNVRATPLILAWVNTLKTLAKLLLRLLLYFSSLNGGLKDVNSNQIYIPEDAKFRLSAATAMREKPAVFLLLLLLVAPTLFLRHEALPLDSPATRDH</sequence>
<keyword evidence="1" id="KW-1133">Transmembrane helix</keyword>
<dbReference type="AlphaFoldDB" id="A0AAP0B4C8"/>
<dbReference type="EMBL" id="JBBWWQ010000015">
    <property type="protein sequence ID" value="KAK8928204.1"/>
    <property type="molecule type" value="Genomic_DNA"/>
</dbReference>
<evidence type="ECO:0000256" key="1">
    <source>
        <dbReference type="SAM" id="Phobius"/>
    </source>
</evidence>
<evidence type="ECO:0000313" key="2">
    <source>
        <dbReference type="EMBL" id="KAK8928204.1"/>
    </source>
</evidence>
<comment type="caution">
    <text evidence="2">The sequence shown here is derived from an EMBL/GenBank/DDBJ whole genome shotgun (WGS) entry which is preliminary data.</text>
</comment>
<accession>A0AAP0B4C8</accession>
<keyword evidence="1" id="KW-0472">Membrane</keyword>
<name>A0AAP0B4C8_9ASPA</name>
<protein>
    <submittedName>
        <fullName evidence="2">Uncharacterized protein</fullName>
    </submittedName>
</protein>
<keyword evidence="1" id="KW-0812">Transmembrane</keyword>
<feature type="transmembrane region" description="Helical" evidence="1">
    <location>
        <begin position="146"/>
        <end position="163"/>
    </location>
</feature>
<gene>
    <name evidence="2" type="ORF">KSP39_PZI017837</name>
</gene>
<reference evidence="2 3" key="1">
    <citation type="journal article" date="2022" name="Nat. Plants">
        <title>Genomes of leafy and leafless Platanthera orchids illuminate the evolution of mycoheterotrophy.</title>
        <authorList>
            <person name="Li M.H."/>
            <person name="Liu K.W."/>
            <person name="Li Z."/>
            <person name="Lu H.C."/>
            <person name="Ye Q.L."/>
            <person name="Zhang D."/>
            <person name="Wang J.Y."/>
            <person name="Li Y.F."/>
            <person name="Zhong Z.M."/>
            <person name="Liu X."/>
            <person name="Yu X."/>
            <person name="Liu D.K."/>
            <person name="Tu X.D."/>
            <person name="Liu B."/>
            <person name="Hao Y."/>
            <person name="Liao X.Y."/>
            <person name="Jiang Y.T."/>
            <person name="Sun W.H."/>
            <person name="Chen J."/>
            <person name="Chen Y.Q."/>
            <person name="Ai Y."/>
            <person name="Zhai J.W."/>
            <person name="Wu S.S."/>
            <person name="Zhou Z."/>
            <person name="Hsiao Y.Y."/>
            <person name="Wu W.L."/>
            <person name="Chen Y.Y."/>
            <person name="Lin Y.F."/>
            <person name="Hsu J.L."/>
            <person name="Li C.Y."/>
            <person name="Wang Z.W."/>
            <person name="Zhao X."/>
            <person name="Zhong W.Y."/>
            <person name="Ma X.K."/>
            <person name="Ma L."/>
            <person name="Huang J."/>
            <person name="Chen G.Z."/>
            <person name="Huang M.Z."/>
            <person name="Huang L."/>
            <person name="Peng D.H."/>
            <person name="Luo Y.B."/>
            <person name="Zou S.Q."/>
            <person name="Chen S.P."/>
            <person name="Lan S."/>
            <person name="Tsai W.C."/>
            <person name="Van de Peer Y."/>
            <person name="Liu Z.J."/>
        </authorList>
    </citation>
    <scope>NUCLEOTIDE SEQUENCE [LARGE SCALE GENOMIC DNA]</scope>
    <source>
        <strain evidence="2">Lor287</strain>
    </source>
</reference>
<keyword evidence="3" id="KW-1185">Reference proteome</keyword>
<dbReference type="Proteomes" id="UP001418222">
    <property type="component" value="Unassembled WGS sequence"/>
</dbReference>